<protein>
    <submittedName>
        <fullName evidence="4">Uncharacterized protein</fullName>
    </submittedName>
</protein>
<dbReference type="GO" id="GO:0005737">
    <property type="term" value="C:cytoplasm"/>
    <property type="evidence" value="ECO:0007669"/>
    <property type="project" value="TreeGrafter"/>
</dbReference>
<dbReference type="GO" id="GO:0016616">
    <property type="term" value="F:oxidoreductase activity, acting on the CH-OH group of donors, NAD or NADP as acceptor"/>
    <property type="evidence" value="ECO:0007669"/>
    <property type="project" value="TreeGrafter"/>
</dbReference>
<comment type="similarity">
    <text evidence="1 3">Belongs to the short-chain dehydrogenases/reductases (SDR) family.</text>
</comment>
<dbReference type="EMBL" id="CP133612">
    <property type="protein sequence ID" value="WMV12903.1"/>
    <property type="molecule type" value="Genomic_DNA"/>
</dbReference>
<evidence type="ECO:0000313" key="5">
    <source>
        <dbReference type="Proteomes" id="UP001234989"/>
    </source>
</evidence>
<organism evidence="4 5">
    <name type="scientific">Solanum verrucosum</name>
    <dbReference type="NCBI Taxonomy" id="315347"/>
    <lineage>
        <taxon>Eukaryota</taxon>
        <taxon>Viridiplantae</taxon>
        <taxon>Streptophyta</taxon>
        <taxon>Embryophyta</taxon>
        <taxon>Tracheophyta</taxon>
        <taxon>Spermatophyta</taxon>
        <taxon>Magnoliopsida</taxon>
        <taxon>eudicotyledons</taxon>
        <taxon>Gunneridae</taxon>
        <taxon>Pentapetalae</taxon>
        <taxon>asterids</taxon>
        <taxon>lamiids</taxon>
        <taxon>Solanales</taxon>
        <taxon>Solanaceae</taxon>
        <taxon>Solanoideae</taxon>
        <taxon>Solaneae</taxon>
        <taxon>Solanum</taxon>
    </lineage>
</organism>
<dbReference type="SUPFAM" id="SSF51735">
    <property type="entry name" value="NAD(P)-binding Rossmann-fold domains"/>
    <property type="match status" value="1"/>
</dbReference>
<dbReference type="Proteomes" id="UP001234989">
    <property type="component" value="Chromosome 1"/>
</dbReference>
<sequence length="217" mass="23447">MELKPGLSALVTGGASGIGKALCLALAKKGVFVTIVDFSEEKGKEVAGLAEKECAEFHSGLEFPVVMFIRCDVSNTGTFLNLTYEHCCNAHHVRELKAAFEKHFVTYGGLDICINSAGIGDIVPFHNDRTDGSKSWRHVVNVNLVAVIDCTRLAIQAMQTDQKPGVIINLGSSSGLYPMYTGPIYSATKGGVVMFTRSLARFKHQGIRINVLCPEVL</sequence>
<dbReference type="PANTHER" id="PTHR44229">
    <property type="entry name" value="15-HYDROXYPROSTAGLANDIN DEHYDROGENASE [NAD(+)]"/>
    <property type="match status" value="1"/>
</dbReference>
<dbReference type="Gene3D" id="3.40.50.720">
    <property type="entry name" value="NAD(P)-binding Rossmann-like Domain"/>
    <property type="match status" value="1"/>
</dbReference>
<dbReference type="InterPro" id="IPR020904">
    <property type="entry name" value="Sc_DH/Rdtase_CS"/>
</dbReference>
<reference evidence="4" key="1">
    <citation type="submission" date="2023-08" db="EMBL/GenBank/DDBJ databases">
        <title>A de novo genome assembly of Solanum verrucosum Schlechtendal, a Mexican diploid species geographically isolated from the other diploid A-genome species in potato relatives.</title>
        <authorList>
            <person name="Hosaka K."/>
        </authorList>
    </citation>
    <scope>NUCLEOTIDE SEQUENCE</scope>
    <source>
        <tissue evidence="4">Young leaves</tissue>
    </source>
</reference>
<keyword evidence="2" id="KW-0560">Oxidoreductase</keyword>
<dbReference type="PRINTS" id="PR00080">
    <property type="entry name" value="SDRFAMILY"/>
</dbReference>
<keyword evidence="5" id="KW-1185">Reference proteome</keyword>
<evidence type="ECO:0000256" key="2">
    <source>
        <dbReference type="ARBA" id="ARBA00023002"/>
    </source>
</evidence>
<dbReference type="InterPro" id="IPR002347">
    <property type="entry name" value="SDR_fam"/>
</dbReference>
<dbReference type="PANTHER" id="PTHR44229:SF4">
    <property type="entry name" value="15-HYDROXYPROSTAGLANDIN DEHYDROGENASE [NAD(+)]"/>
    <property type="match status" value="1"/>
</dbReference>
<evidence type="ECO:0000313" key="4">
    <source>
        <dbReference type="EMBL" id="WMV12903.1"/>
    </source>
</evidence>
<accession>A0AAF0PY15</accession>
<dbReference type="InterPro" id="IPR036291">
    <property type="entry name" value="NAD(P)-bd_dom_sf"/>
</dbReference>
<dbReference type="AlphaFoldDB" id="A0AAF0PY15"/>
<gene>
    <name evidence="4" type="ORF">MTR67_006288</name>
</gene>
<dbReference type="PROSITE" id="PS00061">
    <property type="entry name" value="ADH_SHORT"/>
    <property type="match status" value="1"/>
</dbReference>
<evidence type="ECO:0000256" key="3">
    <source>
        <dbReference type="RuleBase" id="RU000363"/>
    </source>
</evidence>
<evidence type="ECO:0000256" key="1">
    <source>
        <dbReference type="ARBA" id="ARBA00006484"/>
    </source>
</evidence>
<name>A0AAF0PY15_SOLVR</name>
<dbReference type="Pfam" id="PF00106">
    <property type="entry name" value="adh_short"/>
    <property type="match status" value="2"/>
</dbReference>
<dbReference type="PRINTS" id="PR00081">
    <property type="entry name" value="GDHRDH"/>
</dbReference>
<proteinExistence type="inferred from homology"/>